<sequence length="99" mass="10493">SSTTIQSTFLPLFIISLLAATVISSNCYDNWSQCTPQTAFATGILWKSCPDYCRECKGRASGGCVKVQNKACSGGYQCNGGSVKPSGNWIVKATCKLGL</sequence>
<dbReference type="GO" id="GO:0006952">
    <property type="term" value="P:defense response"/>
    <property type="evidence" value="ECO:0007669"/>
    <property type="project" value="InterPro"/>
</dbReference>
<reference evidence="6" key="1">
    <citation type="journal article" date="2008" name="Nat. Genet.">
        <title>The Pristionchus pacificus genome provides a unique perspective on nematode lifestyle and parasitism.</title>
        <authorList>
            <person name="Dieterich C."/>
            <person name="Clifton S.W."/>
            <person name="Schuster L.N."/>
            <person name="Chinwalla A."/>
            <person name="Delehaunty K."/>
            <person name="Dinkelacker I."/>
            <person name="Fulton L."/>
            <person name="Fulton R."/>
            <person name="Godfrey J."/>
            <person name="Minx P."/>
            <person name="Mitreva M."/>
            <person name="Roeseler W."/>
            <person name="Tian H."/>
            <person name="Witte H."/>
            <person name="Yang S.P."/>
            <person name="Wilson R.K."/>
            <person name="Sommer R.J."/>
        </authorList>
    </citation>
    <scope>NUCLEOTIDE SEQUENCE [LARGE SCALE GENOMIC DNA]</scope>
    <source>
        <strain evidence="6">PS312</strain>
    </source>
</reference>
<dbReference type="Gene3D" id="3.30.30.100">
    <property type="match status" value="1"/>
</dbReference>
<dbReference type="Proteomes" id="UP000005239">
    <property type="component" value="Unassembled WGS sequence"/>
</dbReference>
<keyword evidence="3" id="KW-0964">Secreted</keyword>
<accession>A0A2A6B4U1</accession>
<keyword evidence="6" id="KW-1185">Reference proteome</keyword>
<evidence type="ECO:0000256" key="4">
    <source>
        <dbReference type="ARBA" id="ARBA00023157"/>
    </source>
</evidence>
<dbReference type="EnsemblMetazoa" id="PPA38222.1">
    <property type="protein sequence ID" value="PPA38222.1"/>
    <property type="gene ID" value="WBGene00276591"/>
</dbReference>
<evidence type="ECO:0000313" key="6">
    <source>
        <dbReference type="Proteomes" id="UP000005239"/>
    </source>
</evidence>
<comment type="similarity">
    <text evidence="2">Belongs to the macin family.</text>
</comment>
<evidence type="ECO:0000256" key="2">
    <source>
        <dbReference type="ARBA" id="ARBA00010366"/>
    </source>
</evidence>
<keyword evidence="4" id="KW-1015">Disulfide bond</keyword>
<proteinExistence type="inferred from homology"/>
<dbReference type="AlphaFoldDB" id="A0A2A6B4U1"/>
<dbReference type="Pfam" id="PF14865">
    <property type="entry name" value="Macin"/>
    <property type="match status" value="1"/>
</dbReference>
<evidence type="ECO:0000313" key="5">
    <source>
        <dbReference type="EnsemblMetazoa" id="PPA38222.1"/>
    </source>
</evidence>
<dbReference type="OrthoDB" id="9988549at2759"/>
<accession>A0A8R1UVQ1</accession>
<gene>
    <name evidence="5" type="primary">WBGene00276591</name>
</gene>
<organism evidence="5 6">
    <name type="scientific">Pristionchus pacificus</name>
    <name type="common">Parasitic nematode worm</name>
    <dbReference type="NCBI Taxonomy" id="54126"/>
    <lineage>
        <taxon>Eukaryota</taxon>
        <taxon>Metazoa</taxon>
        <taxon>Ecdysozoa</taxon>
        <taxon>Nematoda</taxon>
        <taxon>Chromadorea</taxon>
        <taxon>Rhabditida</taxon>
        <taxon>Rhabditina</taxon>
        <taxon>Diplogasteromorpha</taxon>
        <taxon>Diplogasteroidea</taxon>
        <taxon>Neodiplogasteridae</taxon>
        <taxon>Pristionchus</taxon>
    </lineage>
</organism>
<dbReference type="InterPro" id="IPR029230">
    <property type="entry name" value="Macin"/>
</dbReference>
<protein>
    <submittedName>
        <fullName evidence="5">Uncharacterized protein</fullName>
    </submittedName>
</protein>
<reference evidence="5" key="2">
    <citation type="submission" date="2022-06" db="UniProtKB">
        <authorList>
            <consortium name="EnsemblMetazoa"/>
        </authorList>
    </citation>
    <scope>IDENTIFICATION</scope>
    <source>
        <strain evidence="5">PS312</strain>
    </source>
</reference>
<dbReference type="GO" id="GO:0005576">
    <property type="term" value="C:extracellular region"/>
    <property type="evidence" value="ECO:0007669"/>
    <property type="project" value="UniProtKB-SubCell"/>
</dbReference>
<evidence type="ECO:0000256" key="3">
    <source>
        <dbReference type="ARBA" id="ARBA00022525"/>
    </source>
</evidence>
<comment type="subcellular location">
    <subcellularLocation>
        <location evidence="1">Secreted</location>
    </subcellularLocation>
</comment>
<dbReference type="InterPro" id="IPR038456">
    <property type="entry name" value="Macin_sf"/>
</dbReference>
<evidence type="ECO:0000256" key="1">
    <source>
        <dbReference type="ARBA" id="ARBA00004613"/>
    </source>
</evidence>
<name>A0A2A6B4U1_PRIPA</name>